<keyword evidence="2" id="KW-1185">Reference proteome</keyword>
<organism evidence="1 2">
    <name type="scientific">Fusarium decemcellulare</name>
    <dbReference type="NCBI Taxonomy" id="57161"/>
    <lineage>
        <taxon>Eukaryota</taxon>
        <taxon>Fungi</taxon>
        <taxon>Dikarya</taxon>
        <taxon>Ascomycota</taxon>
        <taxon>Pezizomycotina</taxon>
        <taxon>Sordariomycetes</taxon>
        <taxon>Hypocreomycetidae</taxon>
        <taxon>Hypocreales</taxon>
        <taxon>Nectriaceae</taxon>
        <taxon>Fusarium</taxon>
        <taxon>Fusarium decemcellulare species complex</taxon>
    </lineage>
</organism>
<dbReference type="EMBL" id="JANRMS010001432">
    <property type="protein sequence ID" value="KAJ3528268.1"/>
    <property type="molecule type" value="Genomic_DNA"/>
</dbReference>
<comment type="caution">
    <text evidence="1">The sequence shown here is derived from an EMBL/GenBank/DDBJ whole genome shotgun (WGS) entry which is preliminary data.</text>
</comment>
<protein>
    <submittedName>
        <fullName evidence="1">Uncharacterized protein</fullName>
    </submittedName>
</protein>
<name>A0ACC1RYJ8_9HYPO</name>
<proteinExistence type="predicted"/>
<accession>A0ACC1RYJ8</accession>
<evidence type="ECO:0000313" key="2">
    <source>
        <dbReference type="Proteomes" id="UP001148629"/>
    </source>
</evidence>
<reference evidence="1" key="1">
    <citation type="submission" date="2022-08" db="EMBL/GenBank/DDBJ databases">
        <title>Genome Sequence of Fusarium decemcellulare.</title>
        <authorList>
            <person name="Buettner E."/>
        </authorList>
    </citation>
    <scope>NUCLEOTIDE SEQUENCE</scope>
    <source>
        <strain evidence="1">Babe19</strain>
    </source>
</reference>
<gene>
    <name evidence="1" type="ORF">NM208_g10279</name>
</gene>
<sequence length="364" mass="40064">MDFTGQYSFPGTQPYHQFMPIPPLTPSHSHSAGSDDFNASPPVSCCPSPRFPPLPQVQPYLSAPYLSITLSIFSLQIQRLCPALRNAVPASRLCKAPENYDSLPTNHNDQFQAFDYASQNFNTSTHQPTSAFPGPPTPPGQNVFAAQVQQVHQQQPQQHNVNKNEAAEDPNTGRPGSEDDDNLTPAQSRRKAQNRAAQRAFRERKEKHVKDLEAKLAGLEAAQQQASLENERLKRDLQKMSTENEILRATSHVGQGSISPEPATGPMRFNPTDFYSNVLQNHSNKSPSHRIVTSDDGERLLAAGATWDFIISHELFKKGLVDIGDVSERLKNCARCDGQGPVFSERAITSAIEQSVASGTDDLL</sequence>
<dbReference type="Proteomes" id="UP001148629">
    <property type="component" value="Unassembled WGS sequence"/>
</dbReference>
<evidence type="ECO:0000313" key="1">
    <source>
        <dbReference type="EMBL" id="KAJ3528268.1"/>
    </source>
</evidence>